<evidence type="ECO:0000313" key="13">
    <source>
        <dbReference type="Proteomes" id="UP001228690"/>
    </source>
</evidence>
<gene>
    <name evidence="8 12" type="primary">greA</name>
    <name evidence="12" type="ORF">P0082_05145</name>
</gene>
<dbReference type="NCBIfam" id="TIGR01462">
    <property type="entry name" value="greA"/>
    <property type="match status" value="1"/>
</dbReference>
<reference evidence="12 13" key="1">
    <citation type="submission" date="2023-04" db="EMBL/GenBank/DDBJ databases">
        <title>Spirochaete genome identified in red abalone sample constitutes a novel genus.</title>
        <authorList>
            <person name="Sharma S.P."/>
            <person name="Purcell C.M."/>
            <person name="Hyde J.R."/>
            <person name="Severin A.J."/>
        </authorList>
    </citation>
    <scope>NUCLEOTIDE SEQUENCE [LARGE SCALE GENOMIC DNA]</scope>
    <source>
        <strain evidence="12 13">SP-2023</strain>
    </source>
</reference>
<comment type="function">
    <text evidence="6 8 9">Necessary for efficient RNA polymerase transcription elongation past template-encoded arresting sites. The arresting sites in DNA have the property of trapping a certain fraction of elongating RNA polymerases that pass through, resulting in locked ternary complexes. Cleavage of the nascent transcript by cleavage factors such as GreA or GreB allows the resumption of elongation from the new 3'terminus. GreA releases sequences of 2 to 3 nucleotides.</text>
</comment>
<feature type="domain" description="Transcription elongation factor GreA/GreB C-terminal" evidence="10">
    <location>
        <begin position="830"/>
        <end position="902"/>
    </location>
</feature>
<dbReference type="PANTHER" id="PTHR30437">
    <property type="entry name" value="TRANSCRIPTION ELONGATION FACTOR GREA"/>
    <property type="match status" value="1"/>
</dbReference>
<dbReference type="InterPro" id="IPR028624">
    <property type="entry name" value="Tscrpt_elong_fac_GreA/B"/>
</dbReference>
<dbReference type="InterPro" id="IPR001437">
    <property type="entry name" value="Tscrpt_elong_fac_GreA/B_C"/>
</dbReference>
<feature type="domain" description="Transcription elongation factor GreA/GreB N-terminal" evidence="11">
    <location>
        <begin position="751"/>
        <end position="821"/>
    </location>
</feature>
<dbReference type="InterPro" id="IPR011990">
    <property type="entry name" value="TPR-like_helical_dom_sf"/>
</dbReference>
<dbReference type="SUPFAM" id="SSF46557">
    <property type="entry name" value="GreA transcript cleavage protein, N-terminal domain"/>
    <property type="match status" value="1"/>
</dbReference>
<evidence type="ECO:0000256" key="6">
    <source>
        <dbReference type="ARBA" id="ARBA00024916"/>
    </source>
</evidence>
<evidence type="ECO:0000256" key="5">
    <source>
        <dbReference type="ARBA" id="ARBA00023163"/>
    </source>
</evidence>
<dbReference type="PANTHER" id="PTHR30437:SF4">
    <property type="entry name" value="TRANSCRIPTION ELONGATION FACTOR GREA"/>
    <property type="match status" value="1"/>
</dbReference>
<keyword evidence="12" id="KW-0251">Elongation factor</keyword>
<dbReference type="Pfam" id="PF01272">
    <property type="entry name" value="GreA_GreB"/>
    <property type="match status" value="1"/>
</dbReference>
<dbReference type="InterPro" id="IPR006359">
    <property type="entry name" value="Tscrpt_elong_fac_GreA"/>
</dbReference>
<evidence type="ECO:0000256" key="8">
    <source>
        <dbReference type="HAMAP-Rule" id="MF_00105"/>
    </source>
</evidence>
<evidence type="ECO:0000256" key="7">
    <source>
        <dbReference type="ARBA" id="ARBA00030776"/>
    </source>
</evidence>
<accession>A0ABY8MK39</accession>
<dbReference type="InterPro" id="IPR036805">
    <property type="entry name" value="Tscrpt_elong_fac_GreA/B_N_sf"/>
</dbReference>
<comment type="similarity">
    <text evidence="1 8 9">Belongs to the GreA/GreB family.</text>
</comment>
<dbReference type="PROSITE" id="PS00830">
    <property type="entry name" value="GREAB_2"/>
    <property type="match status" value="1"/>
</dbReference>
<dbReference type="SUPFAM" id="SSF54534">
    <property type="entry name" value="FKBP-like"/>
    <property type="match status" value="1"/>
</dbReference>
<dbReference type="Pfam" id="PF03449">
    <property type="entry name" value="GreA_GreB_N"/>
    <property type="match status" value="1"/>
</dbReference>
<protein>
    <recommendedName>
        <fullName evidence="2 8">Transcription elongation factor GreA</fullName>
    </recommendedName>
    <alternativeName>
        <fullName evidence="7 8">Transcript cleavage factor GreA</fullName>
    </alternativeName>
</protein>
<dbReference type="PROSITE" id="PS00829">
    <property type="entry name" value="GREAB_1"/>
    <property type="match status" value="1"/>
</dbReference>
<dbReference type="InterPro" id="IPR022691">
    <property type="entry name" value="Tscrpt_elong_fac_GreA/B_N"/>
</dbReference>
<dbReference type="EMBL" id="CP123443">
    <property type="protein sequence ID" value="WGK70246.1"/>
    <property type="molecule type" value="Genomic_DNA"/>
</dbReference>
<evidence type="ECO:0000256" key="1">
    <source>
        <dbReference type="ARBA" id="ARBA00008213"/>
    </source>
</evidence>
<dbReference type="Gene3D" id="1.25.40.10">
    <property type="entry name" value="Tetratricopeptide repeat domain"/>
    <property type="match status" value="1"/>
</dbReference>
<evidence type="ECO:0000256" key="9">
    <source>
        <dbReference type="RuleBase" id="RU000556"/>
    </source>
</evidence>
<evidence type="ECO:0000256" key="4">
    <source>
        <dbReference type="ARBA" id="ARBA00023125"/>
    </source>
</evidence>
<dbReference type="Gene3D" id="3.10.50.30">
    <property type="entry name" value="Transcription elongation factor, GreA/GreB, C-terminal domain"/>
    <property type="match status" value="1"/>
</dbReference>
<dbReference type="SUPFAM" id="SSF48452">
    <property type="entry name" value="TPR-like"/>
    <property type="match status" value="1"/>
</dbReference>
<organism evidence="12 13">
    <name type="scientific">Candidatus Haliotispira prima</name>
    <dbReference type="NCBI Taxonomy" id="3034016"/>
    <lineage>
        <taxon>Bacteria</taxon>
        <taxon>Pseudomonadati</taxon>
        <taxon>Spirochaetota</taxon>
        <taxon>Spirochaetia</taxon>
        <taxon>Spirochaetales</taxon>
        <taxon>Spirochaetaceae</taxon>
        <taxon>Candidatus Haliotispira</taxon>
    </lineage>
</organism>
<keyword evidence="12" id="KW-0648">Protein biosynthesis</keyword>
<evidence type="ECO:0000256" key="2">
    <source>
        <dbReference type="ARBA" id="ARBA00013729"/>
    </source>
</evidence>
<sequence length="906" mass="105579">MANDILQEVECQLTAEQWTRTPISEFTIGNFKDFDQLLDQIFDAGKQNAAKELCEHFLEQNKNSVIALYLCGIMALHRQQIDDAYVLSVIDLFYKHKRWGLCWHLCQRALNFGENAVVLRILAECCEQQNQEEELYNIWTRLVKVDYQEANIVMTLARHREEQGDAALALDFYHKAINRYINNRKVKPITEAWEALIRLDLDHIDTFGQISRKIAAIAPLQAIDNLSTLHEAYRAAENKKHVIVVLKWILELEPNDMRFRKILVQAYRDLYSDHSRLEDYIKSSNLDQSWRNVAEAISDFEKHISYDVGNFVYHKNWGVGRIREIKNDSMIIDFSKKRGHKLSVKMAIEALQSLSKEHIWVLKSAVSREKLHRRVKNDPAWALRTIIQSFNNQADIKKIKGELVSHVLTEGEWSTWSKNARKMLKEDASFGVHPELPNVFIVREKPMSHGEKLANSFSGENDFFKRLKIAQEYLASNDADTDYFLEMFRYFASNLKIQNINEQYVASYLYIKQLQKDYPFLIIETETPTFDEIYSQLEKPSEIYARINNQELQHYFLRSLQEKVSSWPDEMAKMFPIAPSEMIIDLLLDNDQFEQLREIVINIVAHFREMRMAFVWLMQNTRKKTWFENCRIPGEQLVVCMLRLFDLSARDISSRKDAQENRKSLRVLHKILIKEDYLLQFIGSDDCNITFATRIYALLKEIDRMDKDITKLEASWFQDTYQILIVRFPKLDQDIADSNTPDIISSAGQFILVTQNGLDRQREELRHILEVEIPRNSKEIGAAIELGDLSENAEYKAGKETQEALNIQVGKLRSEIDKAKVFDPRDTNLSEVGFGTKVTLLNMDRSEEEGFSILGPWESDPDKGVISYLSPFGNNLLGAKKNEEISFEINERKSHYKVLSVEKAEF</sequence>
<evidence type="ECO:0000259" key="10">
    <source>
        <dbReference type="Pfam" id="PF01272"/>
    </source>
</evidence>
<dbReference type="GO" id="GO:0003746">
    <property type="term" value="F:translation elongation factor activity"/>
    <property type="evidence" value="ECO:0007669"/>
    <property type="project" value="UniProtKB-KW"/>
</dbReference>
<dbReference type="Gene3D" id="1.10.287.180">
    <property type="entry name" value="Transcription elongation factor, GreA/GreB, N-terminal domain"/>
    <property type="match status" value="1"/>
</dbReference>
<dbReference type="HAMAP" id="MF_00105">
    <property type="entry name" value="GreA_GreB"/>
    <property type="match status" value="1"/>
</dbReference>
<dbReference type="InterPro" id="IPR018151">
    <property type="entry name" value="TF_GreA/GreB_CS"/>
</dbReference>
<keyword evidence="5 8" id="KW-0804">Transcription</keyword>
<dbReference type="NCBIfam" id="NF011309">
    <property type="entry name" value="PRK14720.1"/>
    <property type="match status" value="1"/>
</dbReference>
<keyword evidence="4 8" id="KW-0238">DNA-binding</keyword>
<keyword evidence="13" id="KW-1185">Reference proteome</keyword>
<dbReference type="RefSeq" id="WP_326928455.1">
    <property type="nucleotide sequence ID" value="NZ_CP123443.1"/>
</dbReference>
<evidence type="ECO:0000256" key="3">
    <source>
        <dbReference type="ARBA" id="ARBA00023015"/>
    </source>
</evidence>
<evidence type="ECO:0000313" key="12">
    <source>
        <dbReference type="EMBL" id="WGK70246.1"/>
    </source>
</evidence>
<evidence type="ECO:0000259" key="11">
    <source>
        <dbReference type="Pfam" id="PF03449"/>
    </source>
</evidence>
<keyword evidence="3 8" id="KW-0805">Transcription regulation</keyword>
<proteinExistence type="inferred from homology"/>
<dbReference type="InterPro" id="IPR023459">
    <property type="entry name" value="Tscrpt_elong_fac_GreA/B_fam"/>
</dbReference>
<name>A0ABY8MK39_9SPIO</name>
<dbReference type="InterPro" id="IPR036953">
    <property type="entry name" value="GreA/GreB_C_sf"/>
</dbReference>
<dbReference type="Proteomes" id="UP001228690">
    <property type="component" value="Chromosome"/>
</dbReference>